<dbReference type="EMBL" id="WUPT01000001">
    <property type="protein sequence ID" value="MXQ07525.1"/>
    <property type="molecule type" value="Genomic_DNA"/>
</dbReference>
<dbReference type="GO" id="GO:0051782">
    <property type="term" value="P:negative regulation of cell division"/>
    <property type="evidence" value="ECO:0007669"/>
    <property type="project" value="TreeGrafter"/>
</dbReference>
<dbReference type="InterPro" id="IPR001789">
    <property type="entry name" value="Sig_transdc_resp-reg_receiver"/>
</dbReference>
<gene>
    <name evidence="3" type="ORF">GQ651_06660</name>
</gene>
<dbReference type="InterPro" id="IPR050625">
    <property type="entry name" value="ParA/MinD_ATPase"/>
</dbReference>
<name>A0A7C9IS17_9RHOB</name>
<reference evidence="3 4" key="2">
    <citation type="submission" date="2020-03" db="EMBL/GenBank/DDBJ databases">
        <title>Kangsaoukella pontilimi gen. nov., sp. nov., a new member of the family Rhodobacteraceae isolated from a tidal mudflat.</title>
        <authorList>
            <person name="Kim I.S."/>
        </authorList>
    </citation>
    <scope>NUCLEOTIDE SEQUENCE [LARGE SCALE GENOMIC DNA]</scope>
    <source>
        <strain evidence="3 4">GH1-50</strain>
    </source>
</reference>
<dbReference type="Pfam" id="PF13614">
    <property type="entry name" value="AAA_31"/>
    <property type="match status" value="1"/>
</dbReference>
<protein>
    <submittedName>
        <fullName evidence="3">AAA family ATPase</fullName>
    </submittedName>
</protein>
<dbReference type="RefSeq" id="WP_160763394.1">
    <property type="nucleotide sequence ID" value="NZ_WUPT01000001.1"/>
</dbReference>
<comment type="caution">
    <text evidence="3">The sequence shown here is derived from an EMBL/GenBank/DDBJ whole genome shotgun (WGS) entry which is preliminary data.</text>
</comment>
<dbReference type="GO" id="GO:0005829">
    <property type="term" value="C:cytosol"/>
    <property type="evidence" value="ECO:0007669"/>
    <property type="project" value="TreeGrafter"/>
</dbReference>
<dbReference type="Proteomes" id="UP000480350">
    <property type="component" value="Unassembled WGS sequence"/>
</dbReference>
<organism evidence="3 4">
    <name type="scientific">Kangsaoukella pontilimi</name>
    <dbReference type="NCBI Taxonomy" id="2691042"/>
    <lineage>
        <taxon>Bacteria</taxon>
        <taxon>Pseudomonadati</taxon>
        <taxon>Pseudomonadota</taxon>
        <taxon>Alphaproteobacteria</taxon>
        <taxon>Rhodobacterales</taxon>
        <taxon>Paracoccaceae</taxon>
        <taxon>Kangsaoukella</taxon>
    </lineage>
</organism>
<evidence type="ECO:0000256" key="1">
    <source>
        <dbReference type="PROSITE-ProRule" id="PRU00169"/>
    </source>
</evidence>
<evidence type="ECO:0000313" key="4">
    <source>
        <dbReference type="Proteomes" id="UP000480350"/>
    </source>
</evidence>
<proteinExistence type="predicted"/>
<accession>A0A7C9IS17</accession>
<dbReference type="InterPro" id="IPR027417">
    <property type="entry name" value="P-loop_NTPase"/>
</dbReference>
<dbReference type="AlphaFoldDB" id="A0A7C9IS17"/>
<keyword evidence="4" id="KW-1185">Reference proteome</keyword>
<dbReference type="GO" id="GO:0016887">
    <property type="term" value="F:ATP hydrolysis activity"/>
    <property type="evidence" value="ECO:0007669"/>
    <property type="project" value="TreeGrafter"/>
</dbReference>
<reference evidence="3 4" key="1">
    <citation type="submission" date="2019-12" db="EMBL/GenBank/DDBJ databases">
        <authorList>
            <person name="Lee S.D."/>
        </authorList>
    </citation>
    <scope>NUCLEOTIDE SEQUENCE [LARGE SCALE GENOMIC DNA]</scope>
    <source>
        <strain evidence="3 4">GH1-50</strain>
    </source>
</reference>
<dbReference type="GO" id="GO:0005524">
    <property type="term" value="F:ATP binding"/>
    <property type="evidence" value="ECO:0007669"/>
    <property type="project" value="TreeGrafter"/>
</dbReference>
<evidence type="ECO:0000259" key="2">
    <source>
        <dbReference type="PROSITE" id="PS50110"/>
    </source>
</evidence>
<dbReference type="PANTHER" id="PTHR43384">
    <property type="entry name" value="SEPTUM SITE-DETERMINING PROTEIN MIND HOMOLOG, CHLOROPLASTIC-RELATED"/>
    <property type="match status" value="1"/>
</dbReference>
<keyword evidence="1" id="KW-0597">Phosphoprotein</keyword>
<feature type="modified residue" description="4-aspartylphosphate" evidence="1">
    <location>
        <position position="60"/>
    </location>
</feature>
<dbReference type="Gene3D" id="3.40.50.300">
    <property type="entry name" value="P-loop containing nucleotide triphosphate hydrolases"/>
    <property type="match status" value="1"/>
</dbReference>
<feature type="domain" description="Response regulatory" evidence="2">
    <location>
        <begin position="5"/>
        <end position="125"/>
    </location>
</feature>
<dbReference type="PANTHER" id="PTHR43384:SF13">
    <property type="entry name" value="SLR0110 PROTEIN"/>
    <property type="match status" value="1"/>
</dbReference>
<sequence>MSNSSILLISADEDIAKSVGGVLEGLEGVKLSRESSSVSKLNGTAVRMAADHNVVIFATDPSNAADLSAIEVLTEQRGPDTVYLALTDGDLPLSKVRALSRSGVDDVLPYPMPDSELAEQVNTWIEKRRAALVEKYSGDKAAKGRVIAVQQARGGIGATTVAVNLADQLLDRKGAFKKEASNRVILVDMDLQFGTVGDFLDIEGKGGLMQLASESFLPDVEWIEQSIDRTPNGLAVLSAPSSFVPLEAMQPQQVEALVQTLKTMFDYVVIDMPRALVTWLEPILTECDQFMIVTDTSVPSIRATRRLMDFVLADNVELPIEIVINHEKKPMFKAEHHKEASRALDMPFNHWIAHDPKAARQAVDYGKPLSEVAARSEIAKGIAALAKATLQALPKDQAKARV</sequence>
<dbReference type="GO" id="GO:0009898">
    <property type="term" value="C:cytoplasmic side of plasma membrane"/>
    <property type="evidence" value="ECO:0007669"/>
    <property type="project" value="TreeGrafter"/>
</dbReference>
<evidence type="ECO:0000313" key="3">
    <source>
        <dbReference type="EMBL" id="MXQ07525.1"/>
    </source>
</evidence>
<dbReference type="PROSITE" id="PS50110">
    <property type="entry name" value="RESPONSE_REGULATORY"/>
    <property type="match status" value="1"/>
</dbReference>
<dbReference type="SUPFAM" id="SSF52540">
    <property type="entry name" value="P-loop containing nucleoside triphosphate hydrolases"/>
    <property type="match status" value="1"/>
</dbReference>
<dbReference type="InterPro" id="IPR025669">
    <property type="entry name" value="AAA_dom"/>
</dbReference>
<dbReference type="GO" id="GO:0000160">
    <property type="term" value="P:phosphorelay signal transduction system"/>
    <property type="evidence" value="ECO:0007669"/>
    <property type="project" value="InterPro"/>
</dbReference>